<keyword evidence="5" id="KW-0472">Membrane</keyword>
<dbReference type="PROSITE" id="PS51257">
    <property type="entry name" value="PROKAR_LIPOPROTEIN"/>
    <property type="match status" value="1"/>
</dbReference>
<keyword evidence="4 9" id="KW-0732">Signal</keyword>
<dbReference type="PANTHER" id="PTHR35789">
    <property type="entry name" value="SPORE GERMINATION PROTEIN B3"/>
    <property type="match status" value="1"/>
</dbReference>
<feature type="compositionally biased region" description="Low complexity" evidence="8">
    <location>
        <begin position="216"/>
        <end position="239"/>
    </location>
</feature>
<evidence type="ECO:0000256" key="9">
    <source>
        <dbReference type="SAM" id="SignalP"/>
    </source>
</evidence>
<comment type="similarity">
    <text evidence="2">Belongs to the GerABKC lipoprotein family.</text>
</comment>
<name>E6U6F6_ETHHY</name>
<keyword evidence="3" id="KW-0309">Germination</keyword>
<dbReference type="GO" id="GO:0009847">
    <property type="term" value="P:spore germination"/>
    <property type="evidence" value="ECO:0007669"/>
    <property type="project" value="InterPro"/>
</dbReference>
<evidence type="ECO:0000256" key="8">
    <source>
        <dbReference type="SAM" id="MobiDB-lite"/>
    </source>
</evidence>
<evidence type="ECO:0000313" key="12">
    <source>
        <dbReference type="EMBL" id="ADU28026.1"/>
    </source>
</evidence>
<gene>
    <name evidence="12" type="ordered locus">Ethha_2533</name>
</gene>
<keyword evidence="6" id="KW-0564">Palmitate</keyword>
<keyword evidence="13" id="KW-1185">Reference proteome</keyword>
<dbReference type="InterPro" id="IPR057336">
    <property type="entry name" value="GerAC_N"/>
</dbReference>
<dbReference type="HOGENOM" id="CLU_051140_0_0_9"/>
<evidence type="ECO:0008006" key="14">
    <source>
        <dbReference type="Google" id="ProtNLM"/>
    </source>
</evidence>
<feature type="signal peptide" evidence="9">
    <location>
        <begin position="1"/>
        <end position="20"/>
    </location>
</feature>
<feature type="compositionally biased region" description="Gly residues" evidence="8">
    <location>
        <begin position="240"/>
        <end position="255"/>
    </location>
</feature>
<dbReference type="Gene3D" id="3.30.300.210">
    <property type="entry name" value="Nutrient germinant receptor protein C, domain 3"/>
    <property type="match status" value="1"/>
</dbReference>
<dbReference type="EMBL" id="CP002400">
    <property type="protein sequence ID" value="ADU28026.1"/>
    <property type="molecule type" value="Genomic_DNA"/>
</dbReference>
<dbReference type="KEGG" id="eha:Ethha_2533"/>
<evidence type="ECO:0000259" key="11">
    <source>
        <dbReference type="Pfam" id="PF25198"/>
    </source>
</evidence>
<dbReference type="Proteomes" id="UP000001551">
    <property type="component" value="Chromosome"/>
</dbReference>
<evidence type="ECO:0000256" key="2">
    <source>
        <dbReference type="ARBA" id="ARBA00007886"/>
    </source>
</evidence>
<proteinExistence type="inferred from homology"/>
<evidence type="ECO:0000256" key="7">
    <source>
        <dbReference type="ARBA" id="ARBA00023288"/>
    </source>
</evidence>
<evidence type="ECO:0000256" key="5">
    <source>
        <dbReference type="ARBA" id="ARBA00023136"/>
    </source>
</evidence>
<protein>
    <recommendedName>
        <fullName evidence="14">Germination protein, Ger(X)C family</fullName>
    </recommendedName>
</protein>
<dbReference type="InterPro" id="IPR038501">
    <property type="entry name" value="Spore_GerAC_C_sf"/>
</dbReference>
<dbReference type="RefSeq" id="WP_013486369.1">
    <property type="nucleotide sequence ID" value="NC_014828.1"/>
</dbReference>
<dbReference type="Pfam" id="PF25198">
    <property type="entry name" value="Spore_GerAC_N"/>
    <property type="match status" value="1"/>
</dbReference>
<feature type="chain" id="PRO_5039119126" description="Germination protein, Ger(X)C family" evidence="9">
    <location>
        <begin position="21"/>
        <end position="430"/>
    </location>
</feature>
<evidence type="ECO:0000259" key="10">
    <source>
        <dbReference type="Pfam" id="PF05504"/>
    </source>
</evidence>
<sequence>MKWLKAAAVLLLCAALVVMTGCTESRELKDMDIIEGLGVDLLPNGEYQVTFQIFQSQTQTGGEDVDILQTSGANLFDCSRNATVQSGKRLYYSNERALILGSAVCRKGLSPILDFFSRNHELRMGQRVFMAEGRAADILTAKNPNGVITAKYLERVAMNETYNSKIMDMQLGELVERVATKSDAIFMPTIIHRTYNPSGNVFGGSTSSPGANPGKSSSSSSSGGTSSSSGGGSTSSSDGSSGGGGGGSSSSGGGSSQDMQNKEVLEVERTAVFNKDAQFATFMTPNQTRGFLWTRSGAVGGVLTLTLPNGLKVGVEIKGNSSSLTVQPKTYTFDISFRTALVDVQNGSVDVTSPAFQKTIVDLQNSQVRHEVQSALDVAFYGGKSDIFRIGTNYFRFRPDQWRGMMNTWPMSGQDLKPILNVSSTFTLHA</sequence>
<dbReference type="PANTHER" id="PTHR35789:SF1">
    <property type="entry name" value="SPORE GERMINATION PROTEIN B3"/>
    <property type="match status" value="1"/>
</dbReference>
<dbReference type="InterPro" id="IPR008844">
    <property type="entry name" value="Spore_GerAC-like"/>
</dbReference>
<dbReference type="Pfam" id="PF05504">
    <property type="entry name" value="Spore_GerAC"/>
    <property type="match status" value="1"/>
</dbReference>
<evidence type="ECO:0000313" key="13">
    <source>
        <dbReference type="Proteomes" id="UP000001551"/>
    </source>
</evidence>
<dbReference type="InterPro" id="IPR046953">
    <property type="entry name" value="Spore_GerAC-like_C"/>
</dbReference>
<dbReference type="GO" id="GO:0016020">
    <property type="term" value="C:membrane"/>
    <property type="evidence" value="ECO:0007669"/>
    <property type="project" value="UniProtKB-SubCell"/>
</dbReference>
<organism evidence="12 13">
    <name type="scientific">Ethanoligenens harbinense (strain DSM 18485 / JCM 12961 / CGMCC 1.5033 / YUAN-3)</name>
    <dbReference type="NCBI Taxonomy" id="663278"/>
    <lineage>
        <taxon>Bacteria</taxon>
        <taxon>Bacillati</taxon>
        <taxon>Bacillota</taxon>
        <taxon>Clostridia</taxon>
        <taxon>Eubacteriales</taxon>
        <taxon>Oscillospiraceae</taxon>
        <taxon>Ethanoligenens</taxon>
    </lineage>
</organism>
<evidence type="ECO:0000256" key="6">
    <source>
        <dbReference type="ARBA" id="ARBA00023139"/>
    </source>
</evidence>
<keyword evidence="7" id="KW-0449">Lipoprotein</keyword>
<feature type="region of interest" description="Disordered" evidence="8">
    <location>
        <begin position="201"/>
        <end position="261"/>
    </location>
</feature>
<feature type="domain" description="Spore germination GerAC-like C-terminal" evidence="10">
    <location>
        <begin position="269"/>
        <end position="410"/>
    </location>
</feature>
<feature type="domain" description="Spore germination protein N-terminal" evidence="11">
    <location>
        <begin position="25"/>
        <end position="190"/>
    </location>
</feature>
<feature type="compositionally biased region" description="Polar residues" evidence="8">
    <location>
        <begin position="201"/>
        <end position="210"/>
    </location>
</feature>
<accession>E6U6F6</accession>
<evidence type="ECO:0000256" key="3">
    <source>
        <dbReference type="ARBA" id="ARBA00022544"/>
    </source>
</evidence>
<evidence type="ECO:0000256" key="1">
    <source>
        <dbReference type="ARBA" id="ARBA00004635"/>
    </source>
</evidence>
<dbReference type="eggNOG" id="ENOG502Z9N7">
    <property type="taxonomic scope" value="Bacteria"/>
</dbReference>
<dbReference type="STRING" id="663278.Ethha_2533"/>
<dbReference type="AlphaFoldDB" id="E6U6F6"/>
<comment type="subcellular location">
    <subcellularLocation>
        <location evidence="1">Membrane</location>
        <topology evidence="1">Lipid-anchor</topology>
    </subcellularLocation>
</comment>
<reference evidence="12 13" key="1">
    <citation type="submission" date="2010-12" db="EMBL/GenBank/DDBJ databases">
        <title>Complete sequence of Ethanoligenens harbinense YUAN-3.</title>
        <authorList>
            <person name="Lucas S."/>
            <person name="Copeland A."/>
            <person name="Lapidus A."/>
            <person name="Cheng J.-F."/>
            <person name="Bruce D."/>
            <person name="Goodwin L."/>
            <person name="Pitluck S."/>
            <person name="Chertkov O."/>
            <person name="Misra M."/>
            <person name="Detter J.C."/>
            <person name="Han C."/>
            <person name="Tapia R."/>
            <person name="Land M."/>
            <person name="Hauser L."/>
            <person name="Jeffries C."/>
            <person name="Kyrpides N."/>
            <person name="Ivanova N."/>
            <person name="Mikhailova N."/>
            <person name="Wang A."/>
            <person name="Mouttaki H."/>
            <person name="He Z."/>
            <person name="Zhou J."/>
            <person name="Hemme C.L."/>
            <person name="Woyke T."/>
        </authorList>
    </citation>
    <scope>NUCLEOTIDE SEQUENCE [LARGE SCALE GENOMIC DNA]</scope>
    <source>
        <strain evidence="13">DSM 18485 / JCM 12961 / CGMCC 1.5033 / YUAN-3</strain>
    </source>
</reference>
<evidence type="ECO:0000256" key="4">
    <source>
        <dbReference type="ARBA" id="ARBA00022729"/>
    </source>
</evidence>